<comment type="caution">
    <text evidence="2">The sequence shown here is derived from an EMBL/GenBank/DDBJ whole genome shotgun (WGS) entry which is preliminary data.</text>
</comment>
<organism evidence="2 3">
    <name type="scientific">Eumeta variegata</name>
    <name type="common">Bagworm moth</name>
    <name type="synonym">Eumeta japonica</name>
    <dbReference type="NCBI Taxonomy" id="151549"/>
    <lineage>
        <taxon>Eukaryota</taxon>
        <taxon>Metazoa</taxon>
        <taxon>Ecdysozoa</taxon>
        <taxon>Arthropoda</taxon>
        <taxon>Hexapoda</taxon>
        <taxon>Insecta</taxon>
        <taxon>Pterygota</taxon>
        <taxon>Neoptera</taxon>
        <taxon>Endopterygota</taxon>
        <taxon>Lepidoptera</taxon>
        <taxon>Glossata</taxon>
        <taxon>Ditrysia</taxon>
        <taxon>Tineoidea</taxon>
        <taxon>Psychidae</taxon>
        <taxon>Oiketicinae</taxon>
        <taxon>Eumeta</taxon>
    </lineage>
</organism>
<keyword evidence="3" id="KW-1185">Reference proteome</keyword>
<dbReference type="OrthoDB" id="10050074at2759"/>
<accession>A0A4C1W638</accession>
<evidence type="ECO:0000313" key="2">
    <source>
        <dbReference type="EMBL" id="GBP46836.1"/>
    </source>
</evidence>
<dbReference type="PANTHER" id="PTHR46954:SF1">
    <property type="entry name" value="C2H2-TYPE DOMAIN-CONTAINING PROTEIN"/>
    <property type="match status" value="1"/>
</dbReference>
<feature type="region of interest" description="Disordered" evidence="1">
    <location>
        <begin position="68"/>
        <end position="88"/>
    </location>
</feature>
<evidence type="ECO:0000256" key="1">
    <source>
        <dbReference type="SAM" id="MobiDB-lite"/>
    </source>
</evidence>
<gene>
    <name evidence="2" type="ORF">EVAR_78536_1</name>
</gene>
<sequence length="356" mass="40881">MLDANIPRQRNYKYLGVTLDKNLHFRDHIKRVRNTALFYKARLGAMLDRKRRIEDSSTSRDHIPKPLRAAVDYQPPPPTHLIRRPRNVLTDPPDALTAAVESLNDVNDTHDCLGVAGRRKEPTHDGFLRHPMPRRLVQASSIAHVTRRWHSRMPSGRTRQKIQEDSNMFWKAAKENHGKGVKSFQNQILDKIRNLNEEYARKKVNPMKLFAKASISKSVSTTQQSTQQQNPSEVEKVKGIFGNHLDASGKTINSDLELKNFAQVSKILSEIWSSFITVNETVEAEYLPTENEEVGAMTDVLDDQHWRCKEVLCRIGADVEWVVVDDVTILNNQLEVTPIEMFHWQIHFPSGFEPPE</sequence>
<dbReference type="Proteomes" id="UP000299102">
    <property type="component" value="Unassembled WGS sequence"/>
</dbReference>
<proteinExistence type="predicted"/>
<dbReference type="AlphaFoldDB" id="A0A4C1W638"/>
<name>A0A4C1W638_EUMVA</name>
<dbReference type="PANTHER" id="PTHR46954">
    <property type="entry name" value="C2H2-TYPE DOMAIN-CONTAINING PROTEIN"/>
    <property type="match status" value="1"/>
</dbReference>
<reference evidence="2 3" key="1">
    <citation type="journal article" date="2019" name="Commun. Biol.">
        <title>The bagworm genome reveals a unique fibroin gene that provides high tensile strength.</title>
        <authorList>
            <person name="Kono N."/>
            <person name="Nakamura H."/>
            <person name="Ohtoshi R."/>
            <person name="Tomita M."/>
            <person name="Numata K."/>
            <person name="Arakawa K."/>
        </authorList>
    </citation>
    <scope>NUCLEOTIDE SEQUENCE [LARGE SCALE GENOMIC DNA]</scope>
</reference>
<protein>
    <submittedName>
        <fullName evidence="2">Uncharacterized protein</fullName>
    </submittedName>
</protein>
<evidence type="ECO:0000313" key="3">
    <source>
        <dbReference type="Proteomes" id="UP000299102"/>
    </source>
</evidence>
<dbReference type="EMBL" id="BGZK01000490">
    <property type="protein sequence ID" value="GBP46836.1"/>
    <property type="molecule type" value="Genomic_DNA"/>
</dbReference>